<reference evidence="2" key="2">
    <citation type="submission" date="2021-09" db="EMBL/GenBank/DDBJ databases">
        <authorList>
            <person name="Jia N."/>
            <person name="Wang J."/>
            <person name="Shi W."/>
            <person name="Du L."/>
            <person name="Sun Y."/>
            <person name="Zhan W."/>
            <person name="Jiang J."/>
            <person name="Wang Q."/>
            <person name="Zhang B."/>
            <person name="Ji P."/>
            <person name="Sakyi L.B."/>
            <person name="Cui X."/>
            <person name="Yuan T."/>
            <person name="Jiang B."/>
            <person name="Yang W."/>
            <person name="Lam T.T.-Y."/>
            <person name="Chang Q."/>
            <person name="Ding S."/>
            <person name="Wang X."/>
            <person name="Zhu J."/>
            <person name="Ruan X."/>
            <person name="Zhao L."/>
            <person name="Wei J."/>
            <person name="Que T."/>
            <person name="Du C."/>
            <person name="Cheng J."/>
            <person name="Dai P."/>
            <person name="Han X."/>
            <person name="Huang E."/>
            <person name="Gao Y."/>
            <person name="Liu J."/>
            <person name="Shao H."/>
            <person name="Ye R."/>
            <person name="Li L."/>
            <person name="Wei W."/>
            <person name="Wang X."/>
            <person name="Wang C."/>
            <person name="Huo Q."/>
            <person name="Li W."/>
            <person name="Guo W."/>
            <person name="Chen H."/>
            <person name="Chen S."/>
            <person name="Zhou L."/>
            <person name="Zhou L."/>
            <person name="Ni X."/>
            <person name="Tian J."/>
            <person name="Zhou Y."/>
            <person name="Sheng Y."/>
            <person name="Liu T."/>
            <person name="Pan Y."/>
            <person name="Xia L."/>
            <person name="Li J."/>
            <person name="Zhao F."/>
            <person name="Cao W."/>
        </authorList>
    </citation>
    <scope>NUCLEOTIDE SEQUENCE</scope>
    <source>
        <strain evidence="2">Rmic-2018</strain>
        <tissue evidence="2">Larvae</tissue>
    </source>
</reference>
<evidence type="ECO:0000313" key="2">
    <source>
        <dbReference type="EMBL" id="KAH8028149.1"/>
    </source>
</evidence>
<comment type="caution">
    <text evidence="2">The sequence shown here is derived from an EMBL/GenBank/DDBJ whole genome shotgun (WGS) entry which is preliminary data.</text>
</comment>
<feature type="region of interest" description="Disordered" evidence="1">
    <location>
        <begin position="188"/>
        <end position="217"/>
    </location>
</feature>
<evidence type="ECO:0000256" key="1">
    <source>
        <dbReference type="SAM" id="MobiDB-lite"/>
    </source>
</evidence>
<feature type="region of interest" description="Disordered" evidence="1">
    <location>
        <begin position="1"/>
        <end position="158"/>
    </location>
</feature>
<accession>A0A9J6E1W8</accession>
<organism evidence="2 3">
    <name type="scientific">Rhipicephalus microplus</name>
    <name type="common">Cattle tick</name>
    <name type="synonym">Boophilus microplus</name>
    <dbReference type="NCBI Taxonomy" id="6941"/>
    <lineage>
        <taxon>Eukaryota</taxon>
        <taxon>Metazoa</taxon>
        <taxon>Ecdysozoa</taxon>
        <taxon>Arthropoda</taxon>
        <taxon>Chelicerata</taxon>
        <taxon>Arachnida</taxon>
        <taxon>Acari</taxon>
        <taxon>Parasitiformes</taxon>
        <taxon>Ixodida</taxon>
        <taxon>Ixodoidea</taxon>
        <taxon>Ixodidae</taxon>
        <taxon>Rhipicephalinae</taxon>
        <taxon>Rhipicephalus</taxon>
        <taxon>Boophilus</taxon>
    </lineage>
</organism>
<proteinExistence type="predicted"/>
<sequence>MSWVEKSIHKKQRQSMKSTDEAPSPSSTTDASATPLTNSGPSRSKARSTFRSKAQTRSKSRYLFRSQSPSPSLQKKRPSIPASQDSPSPYKKALLGKPATTTATTEHKQPLASGNSKAKAESREVSWGRSQGQLISPKPSPEKHVPPPPPLNTNSDPFPEIAQLRRDLEACYAQMVESVAFLPNYQAVWPQPPLTGARRTHPYSRPTTSSHEDDGAP</sequence>
<feature type="compositionally biased region" description="Basic residues" evidence="1">
    <location>
        <begin position="44"/>
        <end position="62"/>
    </location>
</feature>
<evidence type="ECO:0000313" key="3">
    <source>
        <dbReference type="Proteomes" id="UP000821866"/>
    </source>
</evidence>
<dbReference type="Proteomes" id="UP000821866">
    <property type="component" value="Chromosome 4"/>
</dbReference>
<feature type="compositionally biased region" description="Low complexity" evidence="1">
    <location>
        <begin position="22"/>
        <end position="35"/>
    </location>
</feature>
<name>A0A9J6E1W8_RHIMP</name>
<protein>
    <submittedName>
        <fullName evidence="2">Uncharacterized protein</fullName>
    </submittedName>
</protein>
<dbReference type="AlphaFoldDB" id="A0A9J6E1W8"/>
<gene>
    <name evidence="2" type="ORF">HPB51_013519</name>
</gene>
<keyword evidence="3" id="KW-1185">Reference proteome</keyword>
<reference evidence="2" key="1">
    <citation type="journal article" date="2020" name="Cell">
        <title>Large-Scale Comparative Analyses of Tick Genomes Elucidate Their Genetic Diversity and Vector Capacities.</title>
        <authorList>
            <consortium name="Tick Genome and Microbiome Consortium (TIGMIC)"/>
            <person name="Jia N."/>
            <person name="Wang J."/>
            <person name="Shi W."/>
            <person name="Du L."/>
            <person name="Sun Y."/>
            <person name="Zhan W."/>
            <person name="Jiang J.F."/>
            <person name="Wang Q."/>
            <person name="Zhang B."/>
            <person name="Ji P."/>
            <person name="Bell-Sakyi L."/>
            <person name="Cui X.M."/>
            <person name="Yuan T.T."/>
            <person name="Jiang B.G."/>
            <person name="Yang W.F."/>
            <person name="Lam T.T."/>
            <person name="Chang Q.C."/>
            <person name="Ding S.J."/>
            <person name="Wang X.J."/>
            <person name="Zhu J.G."/>
            <person name="Ruan X.D."/>
            <person name="Zhao L."/>
            <person name="Wei J.T."/>
            <person name="Ye R.Z."/>
            <person name="Que T.C."/>
            <person name="Du C.H."/>
            <person name="Zhou Y.H."/>
            <person name="Cheng J.X."/>
            <person name="Dai P.F."/>
            <person name="Guo W.B."/>
            <person name="Han X.H."/>
            <person name="Huang E.J."/>
            <person name="Li L.F."/>
            <person name="Wei W."/>
            <person name="Gao Y.C."/>
            <person name="Liu J.Z."/>
            <person name="Shao H.Z."/>
            <person name="Wang X."/>
            <person name="Wang C.C."/>
            <person name="Yang T.C."/>
            <person name="Huo Q.B."/>
            <person name="Li W."/>
            <person name="Chen H.Y."/>
            <person name="Chen S.E."/>
            <person name="Zhou L.G."/>
            <person name="Ni X.B."/>
            <person name="Tian J.H."/>
            <person name="Sheng Y."/>
            <person name="Liu T."/>
            <person name="Pan Y.S."/>
            <person name="Xia L.Y."/>
            <person name="Li J."/>
            <person name="Zhao F."/>
            <person name="Cao W.C."/>
        </authorList>
    </citation>
    <scope>NUCLEOTIDE SEQUENCE</scope>
    <source>
        <strain evidence="2">Rmic-2018</strain>
    </source>
</reference>
<dbReference type="EMBL" id="JABSTU010000006">
    <property type="protein sequence ID" value="KAH8028149.1"/>
    <property type="molecule type" value="Genomic_DNA"/>
</dbReference>